<dbReference type="AlphaFoldDB" id="A0A5C1PZZ8"/>
<evidence type="ECO:0000313" key="2">
    <source>
        <dbReference type="EMBL" id="MET3604281.1"/>
    </source>
</evidence>
<proteinExistence type="predicted"/>
<evidence type="ECO:0000256" key="1">
    <source>
        <dbReference type="SAM" id="MobiDB-lite"/>
    </source>
</evidence>
<keyword evidence="5" id="KW-1185">Reference proteome</keyword>
<accession>A0A5C1PZZ8</accession>
<name>A0A5C1PZZ8_9BURK</name>
<reference evidence="3 4" key="1">
    <citation type="submission" date="2019-02" db="EMBL/GenBank/DDBJ databases">
        <title>Complete Genome Sequence and Methylome Analysis of Sphaerotilus natans subsp. sulfidivorans D-507.</title>
        <authorList>
            <person name="Fomenkov A."/>
            <person name="Gridneva E."/>
            <person name="Smolyakov D."/>
            <person name="Dubinina G."/>
            <person name="Vincze T."/>
            <person name="Grabovich M."/>
            <person name="Roberts R.J."/>
        </authorList>
    </citation>
    <scope>NUCLEOTIDE SEQUENCE [LARGE SCALE GENOMIC DNA]</scope>
    <source>
        <strain evidence="3 4">D-507</strain>
    </source>
</reference>
<evidence type="ECO:0000313" key="4">
    <source>
        <dbReference type="Proteomes" id="UP000323522"/>
    </source>
</evidence>
<dbReference type="Proteomes" id="UP001549111">
    <property type="component" value="Unassembled WGS sequence"/>
</dbReference>
<feature type="region of interest" description="Disordered" evidence="1">
    <location>
        <begin position="45"/>
        <end position="100"/>
    </location>
</feature>
<evidence type="ECO:0000313" key="3">
    <source>
        <dbReference type="EMBL" id="QEN00236.1"/>
    </source>
</evidence>
<dbReference type="RefSeq" id="WP_149502979.1">
    <property type="nucleotide sequence ID" value="NZ_CP035708.1"/>
</dbReference>
<dbReference type="KEGG" id="snn:EWH46_05170"/>
<protein>
    <submittedName>
        <fullName evidence="3">Uncharacterized protein</fullName>
    </submittedName>
</protein>
<dbReference type="EMBL" id="JBEPLS010000006">
    <property type="protein sequence ID" value="MET3604281.1"/>
    <property type="molecule type" value="Genomic_DNA"/>
</dbReference>
<feature type="compositionally biased region" description="Low complexity" evidence="1">
    <location>
        <begin position="45"/>
        <end position="63"/>
    </location>
</feature>
<dbReference type="EMBL" id="CP035708">
    <property type="protein sequence ID" value="QEN00236.1"/>
    <property type="molecule type" value="Genomic_DNA"/>
</dbReference>
<evidence type="ECO:0000313" key="5">
    <source>
        <dbReference type="Proteomes" id="UP001549111"/>
    </source>
</evidence>
<gene>
    <name evidence="2" type="ORF">ABIC99_002095</name>
    <name evidence="3" type="ORF">EWH46_05170</name>
</gene>
<reference evidence="2 5" key="2">
    <citation type="submission" date="2024-06" db="EMBL/GenBank/DDBJ databases">
        <title>Genomic Encyclopedia of Type Strains, Phase IV (KMG-IV): sequencing the most valuable type-strain genomes for metagenomic binning, comparative biology and taxonomic classification.</title>
        <authorList>
            <person name="Goeker M."/>
        </authorList>
    </citation>
    <scope>NUCLEOTIDE SEQUENCE [LARGE SCALE GENOMIC DNA]</scope>
    <source>
        <strain evidence="2 5">D-501</strain>
    </source>
</reference>
<organism evidence="3 4">
    <name type="scientific">Sphaerotilus sulfidivorans</name>
    <dbReference type="NCBI Taxonomy" id="639200"/>
    <lineage>
        <taxon>Bacteria</taxon>
        <taxon>Pseudomonadati</taxon>
        <taxon>Pseudomonadota</taxon>
        <taxon>Betaproteobacteria</taxon>
        <taxon>Burkholderiales</taxon>
        <taxon>Sphaerotilaceae</taxon>
        <taxon>Sphaerotilus</taxon>
    </lineage>
</organism>
<dbReference type="Proteomes" id="UP000323522">
    <property type="component" value="Chromosome"/>
</dbReference>
<sequence>MRRPTLLPSLDSAHSARRIAPICLTLLLTLPLTACLEREGELALAPAPMPTSTSTPSNTAPGPDAARPTGSFARIITLDGLPPQALRPPAGETDAASTGTEHRPLAAAAGGGCSCGLRHAQAGSVGRWHLISEEQLP</sequence>